<dbReference type="Pfam" id="PF08242">
    <property type="entry name" value="Methyltransf_12"/>
    <property type="match status" value="1"/>
</dbReference>
<evidence type="ECO:0000256" key="1">
    <source>
        <dbReference type="ARBA" id="ARBA00022450"/>
    </source>
</evidence>
<dbReference type="InterPro" id="IPR029063">
    <property type="entry name" value="SAM-dependent_MTases_sf"/>
</dbReference>
<dbReference type="InterPro" id="IPR050091">
    <property type="entry name" value="PKS_NRPS_Biosynth_Enz"/>
</dbReference>
<keyword evidence="5" id="KW-0511">Multifunctional enzyme</keyword>
<dbReference type="InterPro" id="IPR001227">
    <property type="entry name" value="Ac_transferase_dom_sf"/>
</dbReference>
<dbReference type="InterPro" id="IPR049900">
    <property type="entry name" value="PKS_mFAS_DH"/>
</dbReference>
<dbReference type="InterPro" id="IPR014043">
    <property type="entry name" value="Acyl_transferase_dom"/>
</dbReference>
<reference evidence="8" key="1">
    <citation type="journal article" date="2020" name="Phytopathology">
        <title>Genome sequence and comparative analysis of Colletotrichum gloeosporioides isolated from Liriodendron leaves.</title>
        <authorList>
            <person name="Fu F.F."/>
            <person name="Hao Z."/>
            <person name="Wang P."/>
            <person name="Lu Y."/>
            <person name="Xue L.J."/>
            <person name="Wei G."/>
            <person name="Tian Y."/>
            <person name="Baishi H."/>
            <person name="Xu H."/>
            <person name="Shi J."/>
            <person name="Cheng T."/>
            <person name="Wang G."/>
            <person name="Yi Y."/>
            <person name="Chen J."/>
        </authorList>
    </citation>
    <scope>NUCLEOTIDE SEQUENCE</scope>
    <source>
        <strain evidence="8">Lc1</strain>
    </source>
</reference>
<dbReference type="SMART" id="SM00826">
    <property type="entry name" value="PKS_DH"/>
    <property type="match status" value="1"/>
</dbReference>
<comment type="caution">
    <text evidence="6">Lacks conserved residue(s) required for the propagation of feature annotation.</text>
</comment>
<gene>
    <name evidence="8" type="ORF">GCG54_00015319</name>
</gene>
<keyword evidence="9" id="KW-1185">Reference proteome</keyword>
<dbReference type="Gene3D" id="3.40.50.150">
    <property type="entry name" value="Vaccinia Virus protein VP39"/>
    <property type="match status" value="1"/>
</dbReference>
<keyword evidence="4" id="KW-0808">Transferase</keyword>
<dbReference type="InterPro" id="IPR016035">
    <property type="entry name" value="Acyl_Trfase/lysoPLipase"/>
</dbReference>
<dbReference type="InterPro" id="IPR049552">
    <property type="entry name" value="PKS_DH_N"/>
</dbReference>
<evidence type="ECO:0000313" key="9">
    <source>
        <dbReference type="Proteomes" id="UP000613401"/>
    </source>
</evidence>
<accession>A0A8H4C8J9</accession>
<keyword evidence="1" id="KW-0596">Phosphopantetheine</keyword>
<dbReference type="SUPFAM" id="SSF55048">
    <property type="entry name" value="Probable ACP-binding domain of malonyl-CoA ACP transacylase"/>
    <property type="match status" value="1"/>
</dbReference>
<dbReference type="Gene3D" id="3.40.366.10">
    <property type="entry name" value="Malonyl-Coenzyme A Acyl Carrier Protein, domain 2"/>
    <property type="match status" value="2"/>
</dbReference>
<dbReference type="InterPro" id="IPR013217">
    <property type="entry name" value="Methyltransf_12"/>
</dbReference>
<protein>
    <submittedName>
        <fullName evidence="8">Lovastatin nonaketide synthase mokA</fullName>
    </submittedName>
</protein>
<dbReference type="GO" id="GO:0004312">
    <property type="term" value="F:fatty acid synthase activity"/>
    <property type="evidence" value="ECO:0007669"/>
    <property type="project" value="TreeGrafter"/>
</dbReference>
<dbReference type="RefSeq" id="XP_045258297.1">
    <property type="nucleotide sequence ID" value="XM_045415124.1"/>
</dbReference>
<dbReference type="Gene3D" id="3.10.129.10">
    <property type="entry name" value="Hotdog Thioesterase"/>
    <property type="match status" value="1"/>
</dbReference>
<proteinExistence type="predicted"/>
<evidence type="ECO:0000256" key="6">
    <source>
        <dbReference type="PROSITE-ProRule" id="PRU01363"/>
    </source>
</evidence>
<sequence length="819" mass="89503">MLEGEASNVRQASFSQPLCCVVQIVLVRLLSAAGIHFNAVVGHSSGEVARAFATGFISAAQAIRIAYLHGVVSAEHASSTSGQPGAMLVAGMSYEDAKELCEMEVFEGRVCVAASNSPDRVTISGDADAIQHVCWRNAIAPLPDANPTQTGLVWYSSVQEHNKEMTAEDVTAAYWKDNLMSPFLFSHAVQKAAVTCRGLQVGLEVGCHPALKGPCLAAVKDTLDGKQLPYTGCLERGADDMAAFARGLGYLWERFGVPTVNATGFAKEVSPQRPFQSLAKWKNFVRSRDLEWLDGHALQGQTVFPAAGCIVMAMEAAMRVANDNNYEVELLGIVDMDISKAVVFQDDNSLVELNLSASVTGEPGQDGITTHKFFIDLCLSKESEILTSAKGEIIMAVADKSSLPAGDDESVLLAPEKEHPQMNRVNIDSFYKELDLMGYEYSKDFRCLKTMRRADAKATGTLAFLKFVVYFLIKSFLQSMDVIEIGAGTGGATKHILSRPQLGLNSYTYTDISTDFFQQARVKFAEFDTGEPMQFESLDIRWSRAGEGFKDHPYDLIIASNVLHATPKLEETMTLEITHREHSRLGFLFGLFPDCRTFDGDANLFPTSVFSTIVVVGGKFPETRRITEELTSILPQRSVQSFTSLNELASADQQLKSTFVAVKNLLFLARKMLWLTESAWINNPHQASTIGMLRSIAREHPEGRYHDRNNLDGASVAALSEQNASMVHISQNDVFAAPSNVADKAPGEFLMSVAATLMGEAVSRQAQDSGPAASILVFEPPSFCIRILLEEAERRDFQICFATTWSSFKSTSSPASSAR</sequence>
<comment type="caution">
    <text evidence="8">The sequence shown here is derived from an EMBL/GenBank/DDBJ whole genome shotgun (WGS) entry which is preliminary data.</text>
</comment>
<evidence type="ECO:0000259" key="7">
    <source>
        <dbReference type="PROSITE" id="PS52019"/>
    </source>
</evidence>
<organism evidence="8 9">
    <name type="scientific">Colletotrichum gloeosporioides</name>
    <name type="common">Anthracnose fungus</name>
    <name type="synonym">Glomerella cingulata</name>
    <dbReference type="NCBI Taxonomy" id="474922"/>
    <lineage>
        <taxon>Eukaryota</taxon>
        <taxon>Fungi</taxon>
        <taxon>Dikarya</taxon>
        <taxon>Ascomycota</taxon>
        <taxon>Pezizomycotina</taxon>
        <taxon>Sordariomycetes</taxon>
        <taxon>Hypocreomycetidae</taxon>
        <taxon>Glomerellales</taxon>
        <taxon>Glomerellaceae</taxon>
        <taxon>Colletotrichum</taxon>
        <taxon>Colletotrichum gloeosporioides species complex</taxon>
    </lineage>
</organism>
<dbReference type="PANTHER" id="PTHR43775">
    <property type="entry name" value="FATTY ACID SYNTHASE"/>
    <property type="match status" value="1"/>
</dbReference>
<evidence type="ECO:0000313" key="8">
    <source>
        <dbReference type="EMBL" id="KAF3799137.1"/>
    </source>
</evidence>
<dbReference type="InterPro" id="IPR020807">
    <property type="entry name" value="PKS_DH"/>
</dbReference>
<dbReference type="AlphaFoldDB" id="A0A8H4C8J9"/>
<dbReference type="Pfam" id="PF21089">
    <property type="entry name" value="PKS_DH_N"/>
    <property type="match status" value="1"/>
</dbReference>
<dbReference type="SMART" id="SM00827">
    <property type="entry name" value="PKS_AT"/>
    <property type="match status" value="1"/>
</dbReference>
<dbReference type="Gene3D" id="3.30.70.3290">
    <property type="match status" value="1"/>
</dbReference>
<feature type="region of interest" description="N-terminal hotdog fold" evidence="6">
    <location>
        <begin position="262"/>
        <end position="400"/>
    </location>
</feature>
<dbReference type="GO" id="GO:0032259">
    <property type="term" value="P:methylation"/>
    <property type="evidence" value="ECO:0007669"/>
    <property type="project" value="UniProtKB-KW"/>
</dbReference>
<dbReference type="PROSITE" id="PS52019">
    <property type="entry name" value="PKS_MFAS_DH"/>
    <property type="match status" value="1"/>
</dbReference>
<evidence type="ECO:0000256" key="4">
    <source>
        <dbReference type="ARBA" id="ARBA00022679"/>
    </source>
</evidence>
<evidence type="ECO:0000256" key="3">
    <source>
        <dbReference type="ARBA" id="ARBA00022603"/>
    </source>
</evidence>
<evidence type="ECO:0000256" key="2">
    <source>
        <dbReference type="ARBA" id="ARBA00022553"/>
    </source>
</evidence>
<dbReference type="EMBL" id="WVTB01000086">
    <property type="protein sequence ID" value="KAF3799137.1"/>
    <property type="molecule type" value="Genomic_DNA"/>
</dbReference>
<dbReference type="InterPro" id="IPR016036">
    <property type="entry name" value="Malonyl_transacylase_ACP-bd"/>
</dbReference>
<keyword evidence="3" id="KW-0489">Methyltransferase</keyword>
<dbReference type="GeneID" id="69022424"/>
<evidence type="ECO:0000256" key="5">
    <source>
        <dbReference type="ARBA" id="ARBA00023268"/>
    </source>
</evidence>
<dbReference type="CDD" id="cd02440">
    <property type="entry name" value="AdoMet_MTases"/>
    <property type="match status" value="1"/>
</dbReference>
<feature type="domain" description="PKS/mFAS DH" evidence="7">
    <location>
        <begin position="262"/>
        <end position="572"/>
    </location>
</feature>
<dbReference type="PANTHER" id="PTHR43775:SF20">
    <property type="entry name" value="HYBRID PKS-NRPS SYNTHETASE APDA"/>
    <property type="match status" value="1"/>
</dbReference>
<dbReference type="GO" id="GO:0008168">
    <property type="term" value="F:methyltransferase activity"/>
    <property type="evidence" value="ECO:0007669"/>
    <property type="project" value="UniProtKB-KW"/>
</dbReference>
<reference evidence="8" key="2">
    <citation type="submission" date="2020-03" db="EMBL/GenBank/DDBJ databases">
        <authorList>
            <person name="Fu F.-F."/>
            <person name="Chen J."/>
        </authorList>
    </citation>
    <scope>NUCLEOTIDE SEQUENCE</scope>
    <source>
        <strain evidence="8">Lc1</strain>
    </source>
</reference>
<dbReference type="GO" id="GO:0006633">
    <property type="term" value="P:fatty acid biosynthetic process"/>
    <property type="evidence" value="ECO:0007669"/>
    <property type="project" value="TreeGrafter"/>
</dbReference>
<dbReference type="SUPFAM" id="SSF52151">
    <property type="entry name" value="FabD/lysophospholipase-like"/>
    <property type="match status" value="1"/>
</dbReference>
<dbReference type="Proteomes" id="UP000613401">
    <property type="component" value="Unassembled WGS sequence"/>
</dbReference>
<dbReference type="GO" id="GO:0044550">
    <property type="term" value="P:secondary metabolite biosynthetic process"/>
    <property type="evidence" value="ECO:0007669"/>
    <property type="project" value="TreeGrafter"/>
</dbReference>
<name>A0A8H4C8J9_COLGL</name>
<dbReference type="Pfam" id="PF00698">
    <property type="entry name" value="Acyl_transf_1"/>
    <property type="match status" value="1"/>
</dbReference>
<dbReference type="SUPFAM" id="SSF53335">
    <property type="entry name" value="S-adenosyl-L-methionine-dependent methyltransferases"/>
    <property type="match status" value="1"/>
</dbReference>
<feature type="region of interest" description="C-terminal hotdog fold" evidence="6">
    <location>
        <begin position="422"/>
        <end position="572"/>
    </location>
</feature>
<keyword evidence="2" id="KW-0597">Phosphoprotein</keyword>